<dbReference type="EMBL" id="CAJNOT010000858">
    <property type="protein sequence ID" value="CAF1096349.1"/>
    <property type="molecule type" value="Genomic_DNA"/>
</dbReference>
<dbReference type="Proteomes" id="UP000663823">
    <property type="component" value="Unassembled WGS sequence"/>
</dbReference>
<dbReference type="Proteomes" id="UP000663889">
    <property type="component" value="Unassembled WGS sequence"/>
</dbReference>
<dbReference type="EMBL" id="CAJNOU010001037">
    <property type="protein sequence ID" value="CAF1139281.1"/>
    <property type="molecule type" value="Genomic_DNA"/>
</dbReference>
<organism evidence="4 7">
    <name type="scientific">Rotaria sordida</name>
    <dbReference type="NCBI Taxonomy" id="392033"/>
    <lineage>
        <taxon>Eukaryota</taxon>
        <taxon>Metazoa</taxon>
        <taxon>Spiralia</taxon>
        <taxon>Gnathifera</taxon>
        <taxon>Rotifera</taxon>
        <taxon>Eurotatoria</taxon>
        <taxon>Bdelloidea</taxon>
        <taxon>Philodinida</taxon>
        <taxon>Philodinidae</taxon>
        <taxon>Rotaria</taxon>
    </lineage>
</organism>
<dbReference type="Proteomes" id="UP000663874">
    <property type="component" value="Unassembled WGS sequence"/>
</dbReference>
<gene>
    <name evidence="5" type="ORF">FNK824_LOCUS22578</name>
    <name evidence="4" type="ORF">JBS370_LOCUS17573</name>
    <name evidence="6" type="ORF">OTI717_LOCUS27831</name>
    <name evidence="3" type="ORF">SEV965_LOCUS17844</name>
    <name evidence="2" type="ORF">ZHD862_LOCUS17355</name>
</gene>
<sequence length="113" mass="12841">MFDRFTPTINNHDNELNLDDEDEDNEEDNSDSIDSILIGNEKANDIIGGQQDGDNDSTTTIKANFYDMKICEEIEPRQQDAYFKVQINVVKKAVSTILVRLKPETRSICLGDK</sequence>
<dbReference type="Proteomes" id="UP000663836">
    <property type="component" value="Unassembled WGS sequence"/>
</dbReference>
<dbReference type="EMBL" id="CAJOBD010001899">
    <property type="protein sequence ID" value="CAF3839718.1"/>
    <property type="molecule type" value="Genomic_DNA"/>
</dbReference>
<evidence type="ECO:0000313" key="6">
    <source>
        <dbReference type="EMBL" id="CAF3978686.1"/>
    </source>
</evidence>
<evidence type="ECO:0000313" key="7">
    <source>
        <dbReference type="Proteomes" id="UP000663836"/>
    </source>
</evidence>
<dbReference type="Proteomes" id="UP000663864">
    <property type="component" value="Unassembled WGS sequence"/>
</dbReference>
<evidence type="ECO:0000313" key="4">
    <source>
        <dbReference type="EMBL" id="CAF3839718.1"/>
    </source>
</evidence>
<dbReference type="AlphaFoldDB" id="A0A819DV54"/>
<evidence type="ECO:0000313" key="2">
    <source>
        <dbReference type="EMBL" id="CAF1096349.1"/>
    </source>
</evidence>
<feature type="region of interest" description="Disordered" evidence="1">
    <location>
        <begin position="1"/>
        <end position="34"/>
    </location>
</feature>
<reference evidence="4" key="1">
    <citation type="submission" date="2021-02" db="EMBL/GenBank/DDBJ databases">
        <authorList>
            <person name="Nowell W R."/>
        </authorList>
    </citation>
    <scope>NUCLEOTIDE SEQUENCE</scope>
</reference>
<evidence type="ECO:0000313" key="5">
    <source>
        <dbReference type="EMBL" id="CAF3939202.1"/>
    </source>
</evidence>
<comment type="caution">
    <text evidence="4">The sequence shown here is derived from an EMBL/GenBank/DDBJ whole genome shotgun (WGS) entry which is preliminary data.</text>
</comment>
<dbReference type="EMBL" id="CAJOBE010004600">
    <property type="protein sequence ID" value="CAF3939202.1"/>
    <property type="molecule type" value="Genomic_DNA"/>
</dbReference>
<proteinExistence type="predicted"/>
<accession>A0A819DV54</accession>
<feature type="compositionally biased region" description="Acidic residues" evidence="1">
    <location>
        <begin position="16"/>
        <end position="31"/>
    </location>
</feature>
<evidence type="ECO:0000256" key="1">
    <source>
        <dbReference type="SAM" id="MobiDB-lite"/>
    </source>
</evidence>
<protein>
    <submittedName>
        <fullName evidence="4">Uncharacterized protein</fullName>
    </submittedName>
</protein>
<dbReference type="EMBL" id="CAJOAX010006372">
    <property type="protein sequence ID" value="CAF3978686.1"/>
    <property type="molecule type" value="Genomic_DNA"/>
</dbReference>
<evidence type="ECO:0000313" key="3">
    <source>
        <dbReference type="EMBL" id="CAF1139281.1"/>
    </source>
</evidence>
<name>A0A819DV54_9BILA</name>